<name>A0AAJ2NTX3_ALKPS</name>
<feature type="non-terminal residue" evidence="1">
    <location>
        <position position="66"/>
    </location>
</feature>
<evidence type="ECO:0000313" key="2">
    <source>
        <dbReference type="Proteomes" id="UP001285636"/>
    </source>
</evidence>
<sequence>MQAKNRNANGPFAILQQKEYKSVHLHVRLCTDEASSSSFFLFNYHNLKLIIWMQIVLHKLLYPANL</sequence>
<dbReference type="EMBL" id="JAWJAY010001448">
    <property type="protein sequence ID" value="MDV2888430.1"/>
    <property type="molecule type" value="Genomic_DNA"/>
</dbReference>
<dbReference type="AlphaFoldDB" id="A0AAJ2NTX3"/>
<dbReference type="RefSeq" id="WP_323468346.1">
    <property type="nucleotide sequence ID" value="NZ_JAWJAY010001448.1"/>
</dbReference>
<dbReference type="Proteomes" id="UP001285636">
    <property type="component" value="Unassembled WGS sequence"/>
</dbReference>
<accession>A0AAJ2NTX3</accession>
<proteinExistence type="predicted"/>
<gene>
    <name evidence="1" type="ORF">RYX45_25030</name>
</gene>
<evidence type="ECO:0000313" key="1">
    <source>
        <dbReference type="EMBL" id="MDV2888430.1"/>
    </source>
</evidence>
<comment type="caution">
    <text evidence="1">The sequence shown here is derived from an EMBL/GenBank/DDBJ whole genome shotgun (WGS) entry which is preliminary data.</text>
</comment>
<reference evidence="1" key="1">
    <citation type="submission" date="2023-10" db="EMBL/GenBank/DDBJ databases">
        <title>Screening of Alkalihalophilus pseudofirmusBZ-TG-HK211 and Its Alleviation of Salt Stress on Rapeseed Growth.</title>
        <authorList>
            <person name="Zhao B."/>
            <person name="Guo T."/>
        </authorList>
    </citation>
    <scope>NUCLEOTIDE SEQUENCE</scope>
    <source>
        <strain evidence="1">BZ-TG-HK211</strain>
    </source>
</reference>
<organism evidence="1 2">
    <name type="scientific">Alkalihalophilus pseudofirmus</name>
    <name type="common">Bacillus pseudofirmus</name>
    <dbReference type="NCBI Taxonomy" id="79885"/>
    <lineage>
        <taxon>Bacteria</taxon>
        <taxon>Bacillati</taxon>
        <taxon>Bacillota</taxon>
        <taxon>Bacilli</taxon>
        <taxon>Bacillales</taxon>
        <taxon>Bacillaceae</taxon>
        <taxon>Alkalihalophilus</taxon>
    </lineage>
</organism>
<protein>
    <submittedName>
        <fullName evidence="1">Uncharacterized protein</fullName>
    </submittedName>
</protein>